<keyword evidence="6" id="KW-0496">Mitochondrion</keyword>
<sequence>MYSPKPLSKISELHVWPSEFGLPSIETECLQFMVAAKLCAAPITFVYDTKPWKSSSGTFPYFQDESQKITSFEKFVDYLRTCKQDVVLDNELVAAQICEFDVYNCFLKQKLHPAMTQLLWLDHANYSTVTHYWYCSKLPFLYNNWHTERRRRKAQSFIMTSQKSKDQLTLDAIQVLNTLSAKLADNKYFCGDKPCSLDALIFGYLAPLLRLPLPNDRLQLHLSSFDFFMGFAGSEFQCFINLQVRFVESIISIYLPLTESALQEQTNAKKFWAKRRAEAQKVLDEGRMRREQKKAEREGVQEVFYRDTILFVAGATVLCILFALHVGMLEFSSTNLDDDQFMQSIDLLIGRNKESRNRACELVCADDA</sequence>
<dbReference type="InterPro" id="IPR019564">
    <property type="entry name" value="Sam37/metaxin_N"/>
</dbReference>
<keyword evidence="5" id="KW-0653">Protein transport</keyword>
<feature type="transmembrane region" description="Helical" evidence="8">
    <location>
        <begin position="303"/>
        <end position="326"/>
    </location>
</feature>
<dbReference type="AlphaFoldDB" id="A0A915EHF6"/>
<dbReference type="InterPro" id="IPR050931">
    <property type="entry name" value="Mito_Protein_Transport_Metaxin"/>
</dbReference>
<reference evidence="12" key="1">
    <citation type="submission" date="2022-11" db="UniProtKB">
        <authorList>
            <consortium name="WormBaseParasite"/>
        </authorList>
    </citation>
    <scope>IDENTIFICATION</scope>
</reference>
<comment type="subcellular location">
    <subcellularLocation>
        <location evidence="1">Mitochondrion outer membrane</location>
    </subcellularLocation>
</comment>
<comment type="similarity">
    <text evidence="2">Belongs to the metaxin family.</text>
</comment>
<keyword evidence="3" id="KW-0813">Transport</keyword>
<evidence type="ECO:0000313" key="11">
    <source>
        <dbReference type="Proteomes" id="UP000887574"/>
    </source>
</evidence>
<dbReference type="InterPro" id="IPR033468">
    <property type="entry name" value="Metaxin_GST"/>
</dbReference>
<accession>A0A915EHF6</accession>
<evidence type="ECO:0000256" key="3">
    <source>
        <dbReference type="ARBA" id="ARBA00022448"/>
    </source>
</evidence>
<dbReference type="GO" id="GO:0015031">
    <property type="term" value="P:protein transport"/>
    <property type="evidence" value="ECO:0007669"/>
    <property type="project" value="UniProtKB-KW"/>
</dbReference>
<proteinExistence type="inferred from homology"/>
<dbReference type="GO" id="GO:0001401">
    <property type="term" value="C:SAM complex"/>
    <property type="evidence" value="ECO:0007669"/>
    <property type="project" value="InterPro"/>
</dbReference>
<feature type="domain" description="Metaxin glutathione S-transferase" evidence="10">
    <location>
        <begin position="173"/>
        <end position="225"/>
    </location>
</feature>
<evidence type="ECO:0000256" key="2">
    <source>
        <dbReference type="ARBA" id="ARBA00009170"/>
    </source>
</evidence>
<dbReference type="PANTHER" id="PTHR12289:SF41">
    <property type="entry name" value="FAILED AXON CONNECTIONS-RELATED"/>
    <property type="match status" value="1"/>
</dbReference>
<dbReference type="GO" id="GO:0007005">
    <property type="term" value="P:mitochondrion organization"/>
    <property type="evidence" value="ECO:0007669"/>
    <property type="project" value="TreeGrafter"/>
</dbReference>
<keyword evidence="4" id="KW-1000">Mitochondrion outer membrane</keyword>
<dbReference type="InterPro" id="IPR036282">
    <property type="entry name" value="Glutathione-S-Trfase_C_sf"/>
</dbReference>
<keyword evidence="8" id="KW-1133">Transmembrane helix</keyword>
<evidence type="ECO:0000259" key="10">
    <source>
        <dbReference type="Pfam" id="PF17171"/>
    </source>
</evidence>
<keyword evidence="11" id="KW-1185">Reference proteome</keyword>
<name>A0A915EHF6_9BILA</name>
<feature type="domain" description="Mitochondrial outer membrane transport complex Sam37/metaxin N-terminal" evidence="9">
    <location>
        <begin position="29"/>
        <end position="150"/>
    </location>
</feature>
<keyword evidence="7 8" id="KW-0472">Membrane</keyword>
<evidence type="ECO:0000256" key="1">
    <source>
        <dbReference type="ARBA" id="ARBA00004294"/>
    </source>
</evidence>
<dbReference type="Pfam" id="PF10568">
    <property type="entry name" value="Tom37"/>
    <property type="match status" value="1"/>
</dbReference>
<evidence type="ECO:0000256" key="7">
    <source>
        <dbReference type="ARBA" id="ARBA00023136"/>
    </source>
</evidence>
<evidence type="ECO:0000313" key="12">
    <source>
        <dbReference type="WBParaSite" id="jg6714"/>
    </source>
</evidence>
<keyword evidence="8" id="KW-0812">Transmembrane</keyword>
<dbReference type="CDD" id="cd03078">
    <property type="entry name" value="GST_N_Metaxin1_like"/>
    <property type="match status" value="1"/>
</dbReference>
<dbReference type="Proteomes" id="UP000887574">
    <property type="component" value="Unplaced"/>
</dbReference>
<dbReference type="Pfam" id="PF17171">
    <property type="entry name" value="GST_C_6"/>
    <property type="match status" value="1"/>
</dbReference>
<evidence type="ECO:0000256" key="5">
    <source>
        <dbReference type="ARBA" id="ARBA00022927"/>
    </source>
</evidence>
<protein>
    <submittedName>
        <fullName evidence="12">Metaxin</fullName>
    </submittedName>
</protein>
<dbReference type="WBParaSite" id="jg6714">
    <property type="protein sequence ID" value="jg6714"/>
    <property type="gene ID" value="jg6714"/>
</dbReference>
<organism evidence="11 12">
    <name type="scientific">Ditylenchus dipsaci</name>
    <dbReference type="NCBI Taxonomy" id="166011"/>
    <lineage>
        <taxon>Eukaryota</taxon>
        <taxon>Metazoa</taxon>
        <taxon>Ecdysozoa</taxon>
        <taxon>Nematoda</taxon>
        <taxon>Chromadorea</taxon>
        <taxon>Rhabditida</taxon>
        <taxon>Tylenchina</taxon>
        <taxon>Tylenchomorpha</taxon>
        <taxon>Sphaerularioidea</taxon>
        <taxon>Anguinidae</taxon>
        <taxon>Anguininae</taxon>
        <taxon>Ditylenchus</taxon>
    </lineage>
</organism>
<evidence type="ECO:0000256" key="8">
    <source>
        <dbReference type="SAM" id="Phobius"/>
    </source>
</evidence>
<evidence type="ECO:0000256" key="4">
    <source>
        <dbReference type="ARBA" id="ARBA00022787"/>
    </source>
</evidence>
<dbReference type="SUPFAM" id="SSF47616">
    <property type="entry name" value="GST C-terminal domain-like"/>
    <property type="match status" value="1"/>
</dbReference>
<dbReference type="PANTHER" id="PTHR12289">
    <property type="entry name" value="METAXIN RELATED"/>
    <property type="match status" value="1"/>
</dbReference>
<evidence type="ECO:0000256" key="6">
    <source>
        <dbReference type="ARBA" id="ARBA00023128"/>
    </source>
</evidence>
<evidence type="ECO:0000259" key="9">
    <source>
        <dbReference type="Pfam" id="PF10568"/>
    </source>
</evidence>